<sequence>MLSALRKKIRELGADSALVFHNDQFLETQRTSDHIIFQIVGFTGSYATLWVGLEDLCMFTDDRYMVQGIKECNNRASVHSLCSLHHYVQKNSKVLLIDPWQVSKKHSANFSMEFSACKILFKPFLSFTYAKEQIVMNLPFFGRSECVWKENFKNPILICNTQDLSFLSRVATKNSFLPTLQAYAVGIWEEAYSKIFWYVGTDSLIKEQDVLPASITILPLCLWKDAIQKKFSKIYYIPEHTPLGLLEWFPKARPISSWSVPKKRCIKTNEELEAMRQVHVTEGIAFTRFLYWIEINAVNEYCKEYDAVLKLEAFRKQFSCYQGPSFPTISASGASGAMIHYVPKPYDQMHIQDGPYLIDAGGQYYWGTTDMTRSLWLGNKIPDPVYQEDFTQVLKGHIDVAMSQFPVGTLGSALDVIARRSLWQGHKDYGHSTGHGVGIFSNVHEGPVQLSSKTTVPLEPGMVCSNEPGYYRNGLWGIRLENLFYVKENHCGWLCLDILSLAPFQRCLIQPKILGKKRVLWINHYHQHVLSTLGPYLSKDEYSWLKTQTDPINI</sequence>
<evidence type="ECO:0000256" key="2">
    <source>
        <dbReference type="ARBA" id="ARBA00022801"/>
    </source>
</evidence>
<dbReference type="PANTHER" id="PTHR43763">
    <property type="entry name" value="XAA-PRO AMINOPEPTIDASE 1"/>
    <property type="match status" value="1"/>
</dbReference>
<evidence type="ECO:0000313" key="6">
    <source>
        <dbReference type="EMBL" id="ETZ07672.1"/>
    </source>
</evidence>
<evidence type="ECO:0000256" key="1">
    <source>
        <dbReference type="ARBA" id="ARBA00022723"/>
    </source>
</evidence>
<reference evidence="6 7" key="1">
    <citation type="journal article" date="2014" name="FEMS Microbiol. Lett.">
        <title>Draft genome sequences of three Holospora species (Holospora obtusa, Holospora undulata, and Holospora elegans), endonuclear symbiotic bacteria of the ciliate Paramecium caudatum.</title>
        <authorList>
            <person name="Dohra H."/>
            <person name="Tanaka K."/>
            <person name="Suzuki T."/>
            <person name="Fujishima M."/>
            <person name="Suzuki H."/>
        </authorList>
    </citation>
    <scope>NUCLEOTIDE SEQUENCE [LARGE SCALE GENOMIC DNA]</scope>
    <source>
        <strain evidence="6 7">F1</strain>
    </source>
</reference>
<dbReference type="Gene3D" id="3.40.350.10">
    <property type="entry name" value="Creatinase/prolidase N-terminal domain"/>
    <property type="match status" value="1"/>
</dbReference>
<dbReference type="Gene3D" id="3.90.230.10">
    <property type="entry name" value="Creatinase/methionine aminopeptidase superfamily"/>
    <property type="match status" value="1"/>
</dbReference>
<keyword evidence="7" id="KW-1185">Reference proteome</keyword>
<dbReference type="EMBL" id="AWTR02000016">
    <property type="protein sequence ID" value="ETZ07672.1"/>
    <property type="molecule type" value="Genomic_DNA"/>
</dbReference>
<keyword evidence="6" id="KW-0031">Aminopeptidase</keyword>
<dbReference type="RefSeq" id="WP_021827978.1">
    <property type="nucleotide sequence ID" value="NZ_AWTR02000016.1"/>
</dbReference>
<evidence type="ECO:0000313" key="7">
    <source>
        <dbReference type="Proteomes" id="UP000019112"/>
    </source>
</evidence>
<accession>W6TV67</accession>
<dbReference type="FunFam" id="3.90.230.10:FF:000007">
    <property type="entry name" value="Xaa-Pro aminopeptidase P"/>
    <property type="match status" value="1"/>
</dbReference>
<gene>
    <name evidence="6" type="ORF">P618_200141</name>
</gene>
<name>W6TV67_HOLOB</name>
<dbReference type="InterPro" id="IPR050422">
    <property type="entry name" value="X-Pro_aminopeptidase_P"/>
</dbReference>
<keyword evidence="3" id="KW-0464">Manganese</keyword>
<dbReference type="Pfam" id="PF00557">
    <property type="entry name" value="Peptidase_M24"/>
    <property type="match status" value="1"/>
</dbReference>
<dbReference type="PANTHER" id="PTHR43763:SF6">
    <property type="entry name" value="XAA-PRO AMINOPEPTIDASE 1"/>
    <property type="match status" value="1"/>
</dbReference>
<evidence type="ECO:0000256" key="3">
    <source>
        <dbReference type="ARBA" id="ARBA00023211"/>
    </source>
</evidence>
<dbReference type="Proteomes" id="UP000019112">
    <property type="component" value="Unassembled WGS sequence"/>
</dbReference>
<dbReference type="GO" id="GO:0005737">
    <property type="term" value="C:cytoplasm"/>
    <property type="evidence" value="ECO:0007669"/>
    <property type="project" value="UniProtKB-ARBA"/>
</dbReference>
<dbReference type="OrthoDB" id="9806388at2"/>
<dbReference type="GO" id="GO:0004177">
    <property type="term" value="F:aminopeptidase activity"/>
    <property type="evidence" value="ECO:0007669"/>
    <property type="project" value="UniProtKB-KW"/>
</dbReference>
<comment type="caution">
    <text evidence="6">The sequence shown here is derived from an EMBL/GenBank/DDBJ whole genome shotgun (WGS) entry which is preliminary data.</text>
</comment>
<feature type="domain" description="Peptidase M24" evidence="4">
    <location>
        <begin position="273"/>
        <end position="488"/>
    </location>
</feature>
<evidence type="ECO:0000259" key="5">
    <source>
        <dbReference type="Pfam" id="PF16188"/>
    </source>
</evidence>
<dbReference type="SUPFAM" id="SSF53092">
    <property type="entry name" value="Creatinase/prolidase N-terminal domain"/>
    <property type="match status" value="1"/>
</dbReference>
<organism evidence="6 7">
    <name type="scientific">Holospora obtusa F1</name>
    <dbReference type="NCBI Taxonomy" id="1399147"/>
    <lineage>
        <taxon>Bacteria</taxon>
        <taxon>Pseudomonadati</taxon>
        <taxon>Pseudomonadota</taxon>
        <taxon>Alphaproteobacteria</taxon>
        <taxon>Holosporales</taxon>
        <taxon>Holosporaceae</taxon>
        <taxon>Holospora</taxon>
    </lineage>
</organism>
<evidence type="ECO:0000259" key="4">
    <source>
        <dbReference type="Pfam" id="PF00557"/>
    </source>
</evidence>
<proteinExistence type="predicted"/>
<dbReference type="InterPro" id="IPR000994">
    <property type="entry name" value="Pept_M24"/>
</dbReference>
<keyword evidence="6" id="KW-0645">Protease</keyword>
<dbReference type="STRING" id="1399147.P618_200141"/>
<dbReference type="SUPFAM" id="SSF55920">
    <property type="entry name" value="Creatinase/aminopeptidase"/>
    <property type="match status" value="1"/>
</dbReference>
<dbReference type="AlphaFoldDB" id="W6TV67"/>
<dbReference type="eggNOG" id="COG0006">
    <property type="taxonomic scope" value="Bacteria"/>
</dbReference>
<dbReference type="InterPro" id="IPR036005">
    <property type="entry name" value="Creatinase/aminopeptidase-like"/>
</dbReference>
<keyword evidence="2" id="KW-0378">Hydrolase</keyword>
<dbReference type="InterPro" id="IPR029149">
    <property type="entry name" value="Creatin/AminoP/Spt16_N"/>
</dbReference>
<dbReference type="InterPro" id="IPR032416">
    <property type="entry name" value="Peptidase_M24_C"/>
</dbReference>
<dbReference type="GO" id="GO:0046872">
    <property type="term" value="F:metal ion binding"/>
    <property type="evidence" value="ECO:0007669"/>
    <property type="project" value="UniProtKB-KW"/>
</dbReference>
<protein>
    <submittedName>
        <fullName evidence="6">Xaa-Pro aminopeptidase P</fullName>
    </submittedName>
</protein>
<keyword evidence="1" id="KW-0479">Metal-binding</keyword>
<feature type="domain" description="Peptidase M24 C-terminal" evidence="5">
    <location>
        <begin position="493"/>
        <end position="552"/>
    </location>
</feature>
<dbReference type="Pfam" id="PF16188">
    <property type="entry name" value="Peptidase_M24_C"/>
    <property type="match status" value="1"/>
</dbReference>